<dbReference type="PROSITE" id="PS50893">
    <property type="entry name" value="ABC_TRANSPORTER_2"/>
    <property type="match status" value="1"/>
</dbReference>
<organism evidence="6 7">
    <name type="scientific">Bartonella tamiae Th239</name>
    <dbReference type="NCBI Taxonomy" id="1094558"/>
    <lineage>
        <taxon>Bacteria</taxon>
        <taxon>Pseudomonadati</taxon>
        <taxon>Pseudomonadota</taxon>
        <taxon>Alphaproteobacteria</taxon>
        <taxon>Hyphomicrobiales</taxon>
        <taxon>Bartonellaceae</taxon>
        <taxon>Bartonella</taxon>
    </lineage>
</organism>
<evidence type="ECO:0000256" key="2">
    <source>
        <dbReference type="ARBA" id="ARBA00022448"/>
    </source>
</evidence>
<feature type="domain" description="ABC transporter" evidence="5">
    <location>
        <begin position="4"/>
        <end position="234"/>
    </location>
</feature>
<dbReference type="EMBL" id="AIMB01000007">
    <property type="protein sequence ID" value="EJF90451.1"/>
    <property type="molecule type" value="Genomic_DNA"/>
</dbReference>
<dbReference type="InterPro" id="IPR003439">
    <property type="entry name" value="ABC_transporter-like_ATP-bd"/>
</dbReference>
<evidence type="ECO:0000256" key="1">
    <source>
        <dbReference type="ARBA" id="ARBA00005417"/>
    </source>
</evidence>
<evidence type="ECO:0000259" key="5">
    <source>
        <dbReference type="PROSITE" id="PS50893"/>
    </source>
</evidence>
<keyword evidence="3" id="KW-0547">Nucleotide-binding</keyword>
<keyword evidence="4" id="KW-0067">ATP-binding</keyword>
<dbReference type="FunFam" id="3.40.50.300:FF:000425">
    <property type="entry name" value="Probable ABC transporter, ATP-binding subunit"/>
    <property type="match status" value="1"/>
</dbReference>
<dbReference type="eggNOG" id="COG3842">
    <property type="taxonomic scope" value="Bacteria"/>
</dbReference>
<dbReference type="PATRIC" id="fig|1094558.3.peg.935"/>
<sequence length="335" mass="38155">MSGLIIKNLSFYYGEKKILDDINLNIREGQFHVLVGPSGCGKTTLLRNIAGLQKNFGGTIHMSGQRLDVLSPKDRNLAMVFQNYALFPNMTVSENLAFGMKQRKLSKSDIKDQIENMLSMMQMGDYADYFPSNLSGGQRQRVALARALILEPSLLLLDEPLSALDAQIRKKLQYNLKQMQRQFNLTTILVTHDQEEALMLGDQISILDKGKIIQSDTAQEIFYRPKNLFVAHFLGDANIIPPHHVSRLLHKKINKTYIIHPTSFHLNQNKDADFIVDGEVIEVQIMGQFLRIHILNDDLELIYDCINHYNIEYPKIGSNLTLSCFAKDIHTLPQN</sequence>
<comment type="caution">
    <text evidence="6">The sequence shown here is derived from an EMBL/GenBank/DDBJ whole genome shotgun (WGS) entry which is preliminary data.</text>
</comment>
<dbReference type="AlphaFoldDB" id="J0QWR6"/>
<name>J0QWR6_9HYPH</name>
<dbReference type="InterPro" id="IPR017871">
    <property type="entry name" value="ABC_transporter-like_CS"/>
</dbReference>
<evidence type="ECO:0000313" key="7">
    <source>
        <dbReference type="Proteomes" id="UP000008952"/>
    </source>
</evidence>
<evidence type="ECO:0000256" key="4">
    <source>
        <dbReference type="ARBA" id="ARBA00022840"/>
    </source>
</evidence>
<dbReference type="GO" id="GO:0015697">
    <property type="term" value="P:quaternary ammonium group transport"/>
    <property type="evidence" value="ECO:0007669"/>
    <property type="project" value="UniProtKB-ARBA"/>
</dbReference>
<dbReference type="SMART" id="SM00382">
    <property type="entry name" value="AAA"/>
    <property type="match status" value="1"/>
</dbReference>
<accession>J0QWR6</accession>
<evidence type="ECO:0000313" key="6">
    <source>
        <dbReference type="EMBL" id="EJF90451.1"/>
    </source>
</evidence>
<dbReference type="GO" id="GO:0005524">
    <property type="term" value="F:ATP binding"/>
    <property type="evidence" value="ECO:0007669"/>
    <property type="project" value="UniProtKB-KW"/>
</dbReference>
<reference evidence="6 7" key="1">
    <citation type="submission" date="2012-03" db="EMBL/GenBank/DDBJ databases">
        <title>The Genome Sequence of Bartonella tamiae Th239.</title>
        <authorList>
            <consortium name="The Broad Institute Genome Sequencing Platform"/>
            <consortium name="The Broad Institute Genome Sequencing Center for Infectious Disease"/>
            <person name="Feldgarden M."/>
            <person name="Kirby J."/>
            <person name="Kosoy M."/>
            <person name="Birtles R."/>
            <person name="Probert W.S."/>
            <person name="Chiaraviglio L."/>
            <person name="Young S.K."/>
            <person name="Zeng Q."/>
            <person name="Gargeya S."/>
            <person name="Fitzgerald M."/>
            <person name="Haas B."/>
            <person name="Abouelleil A."/>
            <person name="Alvarado L."/>
            <person name="Arachchi H.M."/>
            <person name="Berlin A."/>
            <person name="Chapman S.B."/>
            <person name="Gearin G."/>
            <person name="Goldberg J."/>
            <person name="Griggs A."/>
            <person name="Gujja S."/>
            <person name="Hansen M."/>
            <person name="Heiman D."/>
            <person name="Howarth C."/>
            <person name="Larimer J."/>
            <person name="Lui A."/>
            <person name="MacDonald P.J.P."/>
            <person name="McCowen C."/>
            <person name="Montmayeur A."/>
            <person name="Murphy C."/>
            <person name="Neiman D."/>
            <person name="Pearson M."/>
            <person name="Priest M."/>
            <person name="Roberts A."/>
            <person name="Saif S."/>
            <person name="Shea T."/>
            <person name="Sisk P."/>
            <person name="Stolte C."/>
            <person name="Sykes S."/>
            <person name="Wortman J."/>
            <person name="Nusbaum C."/>
            <person name="Birren B."/>
        </authorList>
    </citation>
    <scope>NUCLEOTIDE SEQUENCE [LARGE SCALE GENOMIC DNA]</scope>
    <source>
        <strain evidence="6 7">Th239</strain>
    </source>
</reference>
<dbReference type="Gene3D" id="3.40.50.300">
    <property type="entry name" value="P-loop containing nucleotide triphosphate hydrolases"/>
    <property type="match status" value="1"/>
</dbReference>
<dbReference type="Pfam" id="PF00005">
    <property type="entry name" value="ABC_tran"/>
    <property type="match status" value="1"/>
</dbReference>
<dbReference type="SUPFAM" id="SSF52540">
    <property type="entry name" value="P-loop containing nucleoside triphosphate hydrolases"/>
    <property type="match status" value="1"/>
</dbReference>
<evidence type="ECO:0000256" key="3">
    <source>
        <dbReference type="ARBA" id="ARBA00022741"/>
    </source>
</evidence>
<keyword evidence="2" id="KW-0813">Transport</keyword>
<comment type="similarity">
    <text evidence="1">Belongs to the ABC transporter superfamily.</text>
</comment>
<protein>
    <recommendedName>
        <fullName evidence="5">ABC transporter domain-containing protein</fullName>
    </recommendedName>
</protein>
<dbReference type="Proteomes" id="UP000008952">
    <property type="component" value="Unassembled WGS sequence"/>
</dbReference>
<dbReference type="InterPro" id="IPR050093">
    <property type="entry name" value="ABC_SmlMolc_Importer"/>
</dbReference>
<dbReference type="STRING" id="1094558.ME5_00852"/>
<dbReference type="InterPro" id="IPR027417">
    <property type="entry name" value="P-loop_NTPase"/>
</dbReference>
<gene>
    <name evidence="6" type="ORF">ME5_00852</name>
</gene>
<dbReference type="GO" id="GO:0016887">
    <property type="term" value="F:ATP hydrolysis activity"/>
    <property type="evidence" value="ECO:0007669"/>
    <property type="project" value="InterPro"/>
</dbReference>
<dbReference type="PROSITE" id="PS00211">
    <property type="entry name" value="ABC_TRANSPORTER_1"/>
    <property type="match status" value="1"/>
</dbReference>
<dbReference type="HOGENOM" id="CLU_000604_1_1_5"/>
<dbReference type="RefSeq" id="WP_008038790.1">
    <property type="nucleotide sequence ID" value="NZ_JH725147.1"/>
</dbReference>
<keyword evidence="7" id="KW-1185">Reference proteome</keyword>
<dbReference type="PANTHER" id="PTHR42781:SF4">
    <property type="entry name" value="SPERMIDINE_PUTRESCINE IMPORT ATP-BINDING PROTEIN POTA"/>
    <property type="match status" value="1"/>
</dbReference>
<dbReference type="InterPro" id="IPR003593">
    <property type="entry name" value="AAA+_ATPase"/>
</dbReference>
<dbReference type="OrthoDB" id="9802264at2"/>
<proteinExistence type="inferred from homology"/>
<dbReference type="PANTHER" id="PTHR42781">
    <property type="entry name" value="SPERMIDINE/PUTRESCINE IMPORT ATP-BINDING PROTEIN POTA"/>
    <property type="match status" value="1"/>
</dbReference>